<keyword evidence="10" id="KW-1185">Reference proteome</keyword>
<feature type="region of interest" description="Disordered" evidence="6">
    <location>
        <begin position="465"/>
        <end position="484"/>
    </location>
</feature>
<dbReference type="Proteomes" id="UP001054857">
    <property type="component" value="Unassembled WGS sequence"/>
</dbReference>
<dbReference type="Gene3D" id="3.30.200.20">
    <property type="entry name" value="Phosphorylase Kinase, domain 1"/>
    <property type="match status" value="1"/>
</dbReference>
<dbReference type="SMART" id="SM00220">
    <property type="entry name" value="S_TKc"/>
    <property type="match status" value="1"/>
</dbReference>
<keyword evidence="7" id="KW-0732">Signal</keyword>
<evidence type="ECO:0000256" key="7">
    <source>
        <dbReference type="SAM" id="SignalP"/>
    </source>
</evidence>
<dbReference type="PANTHER" id="PTHR45646">
    <property type="entry name" value="SERINE/THREONINE-PROTEIN KINASE DOA-RELATED"/>
    <property type="match status" value="1"/>
</dbReference>
<evidence type="ECO:0000313" key="10">
    <source>
        <dbReference type="Proteomes" id="UP001054857"/>
    </source>
</evidence>
<dbReference type="CDD" id="cd14134">
    <property type="entry name" value="PKc_CLK"/>
    <property type="match status" value="1"/>
</dbReference>
<feature type="chain" id="PRO_5041956629" description="Protein kinase domain-containing protein" evidence="7">
    <location>
        <begin position="19"/>
        <end position="538"/>
    </location>
</feature>
<keyword evidence="5" id="KW-0067">ATP-binding</keyword>
<keyword evidence="2" id="KW-0808">Transferase</keyword>
<gene>
    <name evidence="9" type="ORF">Agub_g11295</name>
</gene>
<dbReference type="PROSITE" id="PS00108">
    <property type="entry name" value="PROTEIN_KINASE_ST"/>
    <property type="match status" value="1"/>
</dbReference>
<dbReference type="Pfam" id="PF00069">
    <property type="entry name" value="Pkinase"/>
    <property type="match status" value="1"/>
</dbReference>
<evidence type="ECO:0000313" key="9">
    <source>
        <dbReference type="EMBL" id="GFR49286.1"/>
    </source>
</evidence>
<proteinExistence type="predicted"/>
<dbReference type="GO" id="GO:0005524">
    <property type="term" value="F:ATP binding"/>
    <property type="evidence" value="ECO:0007669"/>
    <property type="project" value="UniProtKB-KW"/>
</dbReference>
<evidence type="ECO:0000256" key="6">
    <source>
        <dbReference type="SAM" id="MobiDB-lite"/>
    </source>
</evidence>
<comment type="caution">
    <text evidence="9">The sequence shown here is derived from an EMBL/GenBank/DDBJ whole genome shotgun (WGS) entry which is preliminary data.</text>
</comment>
<dbReference type="GO" id="GO:0004674">
    <property type="term" value="F:protein serine/threonine kinase activity"/>
    <property type="evidence" value="ECO:0007669"/>
    <property type="project" value="UniProtKB-KW"/>
</dbReference>
<reference evidence="9 10" key="1">
    <citation type="journal article" date="2021" name="Sci. Rep.">
        <title>Genome sequencing of the multicellular alga Astrephomene provides insights into convergent evolution of germ-soma differentiation.</title>
        <authorList>
            <person name="Yamashita S."/>
            <person name="Yamamoto K."/>
            <person name="Matsuzaki R."/>
            <person name="Suzuki S."/>
            <person name="Yamaguchi H."/>
            <person name="Hirooka S."/>
            <person name="Minakuchi Y."/>
            <person name="Miyagishima S."/>
            <person name="Kawachi M."/>
            <person name="Toyoda A."/>
            <person name="Nozaki H."/>
        </authorList>
    </citation>
    <scope>NUCLEOTIDE SEQUENCE [LARGE SCALE GENOMIC DNA]</scope>
    <source>
        <strain evidence="9 10">NIES-4017</strain>
    </source>
</reference>
<dbReference type="EMBL" id="BMAR01000029">
    <property type="protein sequence ID" value="GFR49286.1"/>
    <property type="molecule type" value="Genomic_DNA"/>
</dbReference>
<feature type="compositionally biased region" description="Low complexity" evidence="6">
    <location>
        <begin position="468"/>
        <end position="484"/>
    </location>
</feature>
<feature type="domain" description="Protein kinase" evidence="8">
    <location>
        <begin position="123"/>
        <end position="453"/>
    </location>
</feature>
<name>A0AAD3DWF4_9CHLO</name>
<keyword evidence="1" id="KW-0723">Serine/threonine-protein kinase</keyword>
<accession>A0AAD3DWF4</accession>
<dbReference type="AlphaFoldDB" id="A0AAD3DWF4"/>
<dbReference type="PROSITE" id="PS50011">
    <property type="entry name" value="PROTEIN_KINASE_DOM"/>
    <property type="match status" value="1"/>
</dbReference>
<dbReference type="Gene3D" id="1.10.510.10">
    <property type="entry name" value="Transferase(Phosphotransferase) domain 1"/>
    <property type="match status" value="1"/>
</dbReference>
<evidence type="ECO:0000259" key="8">
    <source>
        <dbReference type="PROSITE" id="PS50011"/>
    </source>
</evidence>
<evidence type="ECO:0000256" key="1">
    <source>
        <dbReference type="ARBA" id="ARBA00022527"/>
    </source>
</evidence>
<feature type="signal peptide" evidence="7">
    <location>
        <begin position="1"/>
        <end position="18"/>
    </location>
</feature>
<dbReference type="InterPro" id="IPR011009">
    <property type="entry name" value="Kinase-like_dom_sf"/>
</dbReference>
<dbReference type="InterPro" id="IPR000719">
    <property type="entry name" value="Prot_kinase_dom"/>
</dbReference>
<evidence type="ECO:0000256" key="4">
    <source>
        <dbReference type="ARBA" id="ARBA00022777"/>
    </source>
</evidence>
<evidence type="ECO:0000256" key="5">
    <source>
        <dbReference type="ARBA" id="ARBA00022840"/>
    </source>
</evidence>
<evidence type="ECO:0000256" key="3">
    <source>
        <dbReference type="ARBA" id="ARBA00022741"/>
    </source>
</evidence>
<dbReference type="SUPFAM" id="SSF56112">
    <property type="entry name" value="Protein kinase-like (PK-like)"/>
    <property type="match status" value="1"/>
</dbReference>
<organism evidence="9 10">
    <name type="scientific">Astrephomene gubernaculifera</name>
    <dbReference type="NCBI Taxonomy" id="47775"/>
    <lineage>
        <taxon>Eukaryota</taxon>
        <taxon>Viridiplantae</taxon>
        <taxon>Chlorophyta</taxon>
        <taxon>core chlorophytes</taxon>
        <taxon>Chlorophyceae</taxon>
        <taxon>CS clade</taxon>
        <taxon>Chlamydomonadales</taxon>
        <taxon>Astrephomenaceae</taxon>
        <taxon>Astrephomene</taxon>
    </lineage>
</organism>
<dbReference type="PANTHER" id="PTHR45646:SF11">
    <property type="entry name" value="SERINE_THREONINE-PROTEIN KINASE DOA"/>
    <property type="match status" value="1"/>
</dbReference>
<keyword evidence="4" id="KW-0418">Kinase</keyword>
<keyword evidence="3" id="KW-0547">Nucleotide-binding</keyword>
<dbReference type="GO" id="GO:0005634">
    <property type="term" value="C:nucleus"/>
    <property type="evidence" value="ECO:0007669"/>
    <property type="project" value="TreeGrafter"/>
</dbReference>
<dbReference type="InterPro" id="IPR051175">
    <property type="entry name" value="CLK_kinases"/>
</dbReference>
<dbReference type="InterPro" id="IPR008271">
    <property type="entry name" value="Ser/Thr_kinase_AS"/>
</dbReference>
<sequence length="538" mass="57932">MSFFPHTLVVVPLPLTTAAVLLSMPGDGIVGDQAQASTSRAAAQPNMKRGWNSCSNESAQEVCSSSQLCVRKKAKLEICRPGVPARISLSAFRLPDKLSPPLRDDDKDGHFQYELGDNLSSRYKILSKMGEGTFGRVLECWDRKREDYVAIKIVRNIDKYRHAAMIELEVLNTLEKNDPSGQNHCVALREWFDYRGHVCMVFEKLGLSLFDYMRKNGYKPFPLDVVQDFGRQLLQAVSYMHELRLVHTDLKPENILLTSPECAQPAESSGSSGSGRCCSRPPSSDIKVIDFGSATFEEQYHSCIVSTRHYRAPEVILGLGWSYPCDMWSVGCILIELTTGEALFQTHENLEHLAMMEAVLGPLPSHMSGRCERTPAGKYFNGGGRLNWPDGAASRKSVKAVKRLGGLHQLILDQGDPSARAYAQELVDLIASMLRYDPADRISAAQALTHPFFAAPCILQQRLQQEHGAAGTQPEPAAEAAGATSSAVAAGAEAAAAAAAAGQAPSSVAAALLQAAGLAGSDAGAGGSAPLPPAQAVV</sequence>
<evidence type="ECO:0000256" key="2">
    <source>
        <dbReference type="ARBA" id="ARBA00022679"/>
    </source>
</evidence>
<protein>
    <recommendedName>
        <fullName evidence="8">Protein kinase domain-containing protein</fullName>
    </recommendedName>
</protein>